<feature type="compositionally biased region" description="Polar residues" evidence="1">
    <location>
        <begin position="244"/>
        <end position="257"/>
    </location>
</feature>
<dbReference type="AlphaFoldDB" id="A0A4R2BW22"/>
<dbReference type="Pfam" id="PF03428">
    <property type="entry name" value="RP-C"/>
    <property type="match status" value="1"/>
</dbReference>
<dbReference type="NCBIfam" id="NF010396">
    <property type="entry name" value="PRK13824.1"/>
    <property type="match status" value="1"/>
</dbReference>
<dbReference type="InterPro" id="IPR005090">
    <property type="entry name" value="RepC_N"/>
</dbReference>
<evidence type="ECO:0000259" key="3">
    <source>
        <dbReference type="Pfam" id="PF11800"/>
    </source>
</evidence>
<dbReference type="InterPro" id="IPR047611">
    <property type="entry name" value="RepABC_RepC"/>
</dbReference>
<dbReference type="EMBL" id="SLVX01000050">
    <property type="protein sequence ID" value="TCN32087.1"/>
    <property type="molecule type" value="Genomic_DNA"/>
</dbReference>
<dbReference type="RefSeq" id="WP_133037100.1">
    <property type="nucleotide sequence ID" value="NZ_BAABEI010000017.1"/>
</dbReference>
<comment type="caution">
    <text evidence="4">The sequence shown here is derived from an EMBL/GenBank/DDBJ whole genome shotgun (WGS) entry which is preliminary data.</text>
</comment>
<name>A0A4R2BW22_SHIGR</name>
<feature type="domain" description="Plasmid replication protein C C-terminal" evidence="3">
    <location>
        <begin position="294"/>
        <end position="395"/>
    </location>
</feature>
<feature type="region of interest" description="Disordered" evidence="1">
    <location>
        <begin position="244"/>
        <end position="286"/>
    </location>
</feature>
<dbReference type="InterPro" id="IPR021760">
    <property type="entry name" value="RepC_C"/>
</dbReference>
<evidence type="ECO:0000259" key="2">
    <source>
        <dbReference type="Pfam" id="PF03428"/>
    </source>
</evidence>
<sequence length="404" mass="44138">MQSENVTTPFGRRPMSLALVKGQVRAAEIKSGKTADKWKIFRDVSEAKSVLGLGDRAITVLDALLTFYPHIELAEGQSLVVFPSNAQLSVRAHGIAGTTLRRHLAALVDAGLIHRHDSPNGKRYAHRTRSGEIEKAFGFSLAPLLARVEELAHLAQQVAEERRLFKRAKEALSICRRDVRKLITAAIDEGADGDWEAIEAMYVALGTRLPRASNRIETEAVLEEMTMLRDEIVNILDMQLNSQKTDGNDVQNGCHIQNSKPESSNELEPSSENEQGAEPSQKPKRITEPLKAYPLSMVLKACPQILDYVPGGGQIRGWRDVMAAAVVVRSMLGVSPSAYQEACEVLGPENAAVAIACILERAEHINSAGGYLRDLTRKAARGEFSLGPMLMAAMRANGTDRKSA</sequence>
<evidence type="ECO:0000313" key="4">
    <source>
        <dbReference type="EMBL" id="TCN32087.1"/>
    </source>
</evidence>
<proteinExistence type="predicted"/>
<dbReference type="Pfam" id="PF11800">
    <property type="entry name" value="RP-C_C"/>
    <property type="match status" value="1"/>
</dbReference>
<gene>
    <name evidence="4" type="ORF">EV665_15010</name>
</gene>
<protein>
    <submittedName>
        <fullName evidence="4">Replication initiation protein RepC</fullName>
    </submittedName>
</protein>
<reference evidence="4 5" key="1">
    <citation type="submission" date="2019-03" db="EMBL/GenBank/DDBJ databases">
        <title>Genomic Encyclopedia of Type Strains, Phase IV (KMG-IV): sequencing the most valuable type-strain genomes for metagenomic binning, comparative biology and taxonomic classification.</title>
        <authorList>
            <person name="Goeker M."/>
        </authorList>
    </citation>
    <scope>NUCLEOTIDE SEQUENCE [LARGE SCALE GENOMIC DNA]</scope>
    <source>
        <strain evidence="4 5">DSM 18401</strain>
    </source>
</reference>
<organism evidence="4 5">
    <name type="scientific">Shinella granuli</name>
    <dbReference type="NCBI Taxonomy" id="323621"/>
    <lineage>
        <taxon>Bacteria</taxon>
        <taxon>Pseudomonadati</taxon>
        <taxon>Pseudomonadota</taxon>
        <taxon>Alphaproteobacteria</taxon>
        <taxon>Hyphomicrobiales</taxon>
        <taxon>Rhizobiaceae</taxon>
        <taxon>Shinella</taxon>
    </lineage>
</organism>
<dbReference type="NCBIfam" id="NF040974">
    <property type="entry name" value="RepABC_RepC"/>
    <property type="match status" value="1"/>
</dbReference>
<dbReference type="Proteomes" id="UP000295351">
    <property type="component" value="Unassembled WGS sequence"/>
</dbReference>
<evidence type="ECO:0000313" key="5">
    <source>
        <dbReference type="Proteomes" id="UP000295351"/>
    </source>
</evidence>
<evidence type="ECO:0000256" key="1">
    <source>
        <dbReference type="SAM" id="MobiDB-lite"/>
    </source>
</evidence>
<feature type="compositionally biased region" description="Low complexity" evidence="1">
    <location>
        <begin position="258"/>
        <end position="274"/>
    </location>
</feature>
<dbReference type="SUPFAM" id="SSF46785">
    <property type="entry name" value="Winged helix' DNA-binding domain"/>
    <property type="match status" value="1"/>
</dbReference>
<feature type="domain" description="Plasmid replication protein C N-terminal" evidence="2">
    <location>
        <begin position="13"/>
        <end position="186"/>
    </location>
</feature>
<keyword evidence="5" id="KW-1185">Reference proteome</keyword>
<accession>A0A4R2BW22</accession>
<dbReference type="InterPro" id="IPR036390">
    <property type="entry name" value="WH_DNA-bd_sf"/>
</dbReference>